<evidence type="ECO:0000256" key="1">
    <source>
        <dbReference type="SAM" id="MobiDB-lite"/>
    </source>
</evidence>
<evidence type="ECO:0000313" key="3">
    <source>
        <dbReference type="EMBL" id="SJZ50916.1"/>
    </source>
</evidence>
<protein>
    <recommendedName>
        <fullName evidence="5">Carbohydrate-binding domain-containing protein</fullName>
    </recommendedName>
</protein>
<feature type="signal peptide" evidence="2">
    <location>
        <begin position="1"/>
        <end position="19"/>
    </location>
</feature>
<dbReference type="Proteomes" id="UP000189857">
    <property type="component" value="Unassembled WGS sequence"/>
</dbReference>
<evidence type="ECO:0000313" key="4">
    <source>
        <dbReference type="Proteomes" id="UP000189857"/>
    </source>
</evidence>
<dbReference type="InterPro" id="IPR025584">
    <property type="entry name" value="Cthe_2159"/>
</dbReference>
<dbReference type="RefSeq" id="WP_078786476.1">
    <property type="nucleotide sequence ID" value="NZ_FMTO01000005.1"/>
</dbReference>
<feature type="compositionally biased region" description="Basic and acidic residues" evidence="1">
    <location>
        <begin position="48"/>
        <end position="69"/>
    </location>
</feature>
<feature type="compositionally biased region" description="Polar residues" evidence="1">
    <location>
        <begin position="24"/>
        <end position="47"/>
    </location>
</feature>
<keyword evidence="4" id="KW-1185">Reference proteome</keyword>
<gene>
    <name evidence="3" type="ORF">SAMN02745110_00727</name>
</gene>
<evidence type="ECO:0000256" key="2">
    <source>
        <dbReference type="SAM" id="SignalP"/>
    </source>
</evidence>
<sequence>MRKKVSMVLVSLMIMGSLAACGSKENSSSAVNKSATLGNDTEINLSEKSADTENEKRVNKKQESEKQNSETEEQGTEIEKSEKQNRENSTTSGAEELFTDRDLTMEADLSNAETIELSDGKDVTIDKEGVYVIKGTAKNSSLVIDADKESKVQLVLDGVNISNETVPCIYVKKADKVFVTTTNSENNLEVSGTFTNDGENDLDAVIFSKEDIVINGLGTVNIKSTDNAVSSKDTLKITGGTINIDCDGNALRAHDSIDVYDGKINIANCNDGLHAEDSDDDSLGSINICNGEFNIVANDDAIHATTIIKIEGGTFDLVGRECMEGTYIEIDDGNIKIEASDDGINAAAKSDKYTPTFILNGGNVTIEMGQGDTDGVDSNRNIYINGGVISINGQSTFDYDGEAVYSGGTIIENGQETNEISNQFMGGGHGGMREPDGMGGRP</sequence>
<organism evidence="3 4">
    <name type="scientific">Eubacterium ruminantium</name>
    <dbReference type="NCBI Taxonomy" id="42322"/>
    <lineage>
        <taxon>Bacteria</taxon>
        <taxon>Bacillati</taxon>
        <taxon>Bacillota</taxon>
        <taxon>Clostridia</taxon>
        <taxon>Eubacteriales</taxon>
        <taxon>Eubacteriaceae</taxon>
        <taxon>Eubacterium</taxon>
    </lineage>
</organism>
<accession>A0A1T4L844</accession>
<dbReference type="EMBL" id="FUXA01000005">
    <property type="protein sequence ID" value="SJZ50916.1"/>
    <property type="molecule type" value="Genomic_DNA"/>
</dbReference>
<feature type="region of interest" description="Disordered" evidence="1">
    <location>
        <begin position="22"/>
        <end position="101"/>
    </location>
</feature>
<name>A0A1T4L844_9FIRM</name>
<evidence type="ECO:0008006" key="5">
    <source>
        <dbReference type="Google" id="ProtNLM"/>
    </source>
</evidence>
<proteinExistence type="predicted"/>
<keyword evidence="2" id="KW-0732">Signal</keyword>
<feature type="compositionally biased region" description="Basic and acidic residues" evidence="1">
    <location>
        <begin position="77"/>
        <end position="86"/>
    </location>
</feature>
<dbReference type="Pfam" id="PF14262">
    <property type="entry name" value="Cthe_2159"/>
    <property type="match status" value="2"/>
</dbReference>
<feature type="chain" id="PRO_5038412289" description="Carbohydrate-binding domain-containing protein" evidence="2">
    <location>
        <begin position="20"/>
        <end position="442"/>
    </location>
</feature>
<dbReference type="PROSITE" id="PS51257">
    <property type="entry name" value="PROKAR_LIPOPROTEIN"/>
    <property type="match status" value="1"/>
</dbReference>
<dbReference type="AlphaFoldDB" id="A0A1T4L844"/>
<dbReference type="OrthoDB" id="9812829at2"/>
<reference evidence="3 4" key="1">
    <citation type="submission" date="2017-02" db="EMBL/GenBank/DDBJ databases">
        <authorList>
            <person name="Peterson S.W."/>
        </authorList>
    </citation>
    <scope>NUCLEOTIDE SEQUENCE [LARGE SCALE GENOMIC DNA]</scope>
    <source>
        <strain evidence="3 4">ATCC 17233</strain>
    </source>
</reference>